<feature type="transmembrane region" description="Helical" evidence="1">
    <location>
        <begin position="113"/>
        <end position="132"/>
    </location>
</feature>
<protein>
    <submittedName>
        <fullName evidence="2">Uncharacterized protein</fullName>
    </submittedName>
</protein>
<comment type="caution">
    <text evidence="2">The sequence shown here is derived from an EMBL/GenBank/DDBJ whole genome shotgun (WGS) entry which is preliminary data.</text>
</comment>
<dbReference type="AlphaFoldDB" id="K6XL39"/>
<dbReference type="Proteomes" id="UP000006327">
    <property type="component" value="Unassembled WGS sequence"/>
</dbReference>
<reference evidence="2 3" key="1">
    <citation type="journal article" date="2017" name="Antonie Van Leeuwenhoek">
        <title>Rhizobium rhizosphaerae sp. nov., a novel species isolated from rice rhizosphere.</title>
        <authorList>
            <person name="Zhao J.J."/>
            <person name="Zhang J."/>
            <person name="Zhang R.J."/>
            <person name="Zhang C.W."/>
            <person name="Yin H.Q."/>
            <person name="Zhang X.X."/>
        </authorList>
    </citation>
    <scope>NUCLEOTIDE SEQUENCE [LARGE SCALE GENOMIC DNA]</scope>
    <source>
        <strain evidence="2 3">BSs20135</strain>
    </source>
</reference>
<proteinExistence type="predicted"/>
<keyword evidence="1" id="KW-0812">Transmembrane</keyword>
<sequence length="139" mass="15166">MNYYLVTAGCLSAVAALIHVGCIIFGAPWYRFFGAGEQMAVMAEQGLIKPSIITSLIVVVLSIWSLYAFSAAGLIGRLPLLGVALSLITMIYCMRGLAGFYFVTNPMGRSPEFWIWSSVICLSIGLLHLIGLQQQWDSL</sequence>
<feature type="transmembrane region" description="Helical" evidence="1">
    <location>
        <begin position="51"/>
        <end position="75"/>
    </location>
</feature>
<evidence type="ECO:0000313" key="3">
    <source>
        <dbReference type="Proteomes" id="UP000006327"/>
    </source>
</evidence>
<dbReference type="RefSeq" id="WP_007624202.1">
    <property type="nucleotide sequence ID" value="NZ_BAEO01000062.1"/>
</dbReference>
<name>K6XL39_9ALTE</name>
<feature type="transmembrane region" description="Helical" evidence="1">
    <location>
        <begin position="81"/>
        <end position="101"/>
    </location>
</feature>
<feature type="transmembrane region" description="Helical" evidence="1">
    <location>
        <begin position="6"/>
        <end position="30"/>
    </location>
</feature>
<evidence type="ECO:0000256" key="1">
    <source>
        <dbReference type="SAM" id="Phobius"/>
    </source>
</evidence>
<keyword evidence="1" id="KW-1133">Transmembrane helix</keyword>
<accession>K6XL39</accession>
<organism evidence="2 3">
    <name type="scientific">Paraglaciecola arctica BSs20135</name>
    <dbReference type="NCBI Taxonomy" id="493475"/>
    <lineage>
        <taxon>Bacteria</taxon>
        <taxon>Pseudomonadati</taxon>
        <taxon>Pseudomonadota</taxon>
        <taxon>Gammaproteobacteria</taxon>
        <taxon>Alteromonadales</taxon>
        <taxon>Alteromonadaceae</taxon>
        <taxon>Paraglaciecola</taxon>
    </lineage>
</organism>
<dbReference type="STRING" id="493475.GARC_4407"/>
<evidence type="ECO:0000313" key="2">
    <source>
        <dbReference type="EMBL" id="GAC21349.1"/>
    </source>
</evidence>
<dbReference type="EMBL" id="BAEO01000062">
    <property type="protein sequence ID" value="GAC21349.1"/>
    <property type="molecule type" value="Genomic_DNA"/>
</dbReference>
<dbReference type="eggNOG" id="ENOG50303H9">
    <property type="taxonomic scope" value="Bacteria"/>
</dbReference>
<keyword evidence="3" id="KW-1185">Reference proteome</keyword>
<dbReference type="OrthoDB" id="5457135at2"/>
<keyword evidence="1" id="KW-0472">Membrane</keyword>
<gene>
    <name evidence="2" type="ORF">GARC_4407</name>
</gene>